<keyword evidence="1" id="KW-0732">Signal</keyword>
<name>A0AA38JLV5_9AGAR</name>
<reference evidence="2" key="2">
    <citation type="journal article" date="2023" name="Proc. Natl. Acad. Sci. U.S.A.">
        <title>A global phylogenomic analysis of the shiitake genus Lentinula.</title>
        <authorList>
            <person name="Sierra-Patev S."/>
            <person name="Min B."/>
            <person name="Naranjo-Ortiz M."/>
            <person name="Looney B."/>
            <person name="Konkel Z."/>
            <person name="Slot J.C."/>
            <person name="Sakamoto Y."/>
            <person name="Steenwyk J.L."/>
            <person name="Rokas A."/>
            <person name="Carro J."/>
            <person name="Camarero S."/>
            <person name="Ferreira P."/>
            <person name="Molpeceres G."/>
            <person name="Ruiz-Duenas F.J."/>
            <person name="Serrano A."/>
            <person name="Henrissat B."/>
            <person name="Drula E."/>
            <person name="Hughes K.W."/>
            <person name="Mata J.L."/>
            <person name="Ishikawa N.K."/>
            <person name="Vargas-Isla R."/>
            <person name="Ushijima S."/>
            <person name="Smith C.A."/>
            <person name="Donoghue J."/>
            <person name="Ahrendt S."/>
            <person name="Andreopoulos W."/>
            <person name="He G."/>
            <person name="LaButti K."/>
            <person name="Lipzen A."/>
            <person name="Ng V."/>
            <person name="Riley R."/>
            <person name="Sandor L."/>
            <person name="Barry K."/>
            <person name="Martinez A.T."/>
            <person name="Xiao Y."/>
            <person name="Gibbons J.G."/>
            <person name="Terashima K."/>
            <person name="Grigoriev I.V."/>
            <person name="Hibbett D."/>
        </authorList>
    </citation>
    <scope>NUCLEOTIDE SEQUENCE</scope>
    <source>
        <strain evidence="2">ET3784</strain>
    </source>
</reference>
<organism evidence="2 3">
    <name type="scientific">Lentinula guzmanii</name>
    <dbReference type="NCBI Taxonomy" id="2804957"/>
    <lineage>
        <taxon>Eukaryota</taxon>
        <taxon>Fungi</taxon>
        <taxon>Dikarya</taxon>
        <taxon>Basidiomycota</taxon>
        <taxon>Agaricomycotina</taxon>
        <taxon>Agaricomycetes</taxon>
        <taxon>Agaricomycetidae</taxon>
        <taxon>Agaricales</taxon>
        <taxon>Marasmiineae</taxon>
        <taxon>Omphalotaceae</taxon>
        <taxon>Lentinula</taxon>
    </lineage>
</organism>
<evidence type="ECO:0008006" key="4">
    <source>
        <dbReference type="Google" id="ProtNLM"/>
    </source>
</evidence>
<gene>
    <name evidence="2" type="ORF">DFJ43DRAFT_992267</name>
</gene>
<dbReference type="Proteomes" id="UP001176059">
    <property type="component" value="Unassembled WGS sequence"/>
</dbReference>
<keyword evidence="3" id="KW-1185">Reference proteome</keyword>
<evidence type="ECO:0000313" key="2">
    <source>
        <dbReference type="EMBL" id="KAJ3734914.1"/>
    </source>
</evidence>
<dbReference type="AlphaFoldDB" id="A0AA38JLV5"/>
<proteinExistence type="predicted"/>
<reference evidence="2" key="1">
    <citation type="submission" date="2022-08" db="EMBL/GenBank/DDBJ databases">
        <authorList>
            <consortium name="DOE Joint Genome Institute"/>
            <person name="Min B."/>
            <person name="Sierra-Patev S."/>
            <person name="Naranjo-Ortiz M."/>
            <person name="Looney B."/>
            <person name="Konkel Z."/>
            <person name="Slot J.C."/>
            <person name="Sakamoto Y."/>
            <person name="Steenwyk J.L."/>
            <person name="Rokas A."/>
            <person name="Carro J."/>
            <person name="Camarero S."/>
            <person name="Ferreira P."/>
            <person name="Molpeceres G."/>
            <person name="Ruiz-duenas F.J."/>
            <person name="Serrano A."/>
            <person name="Henrissat B."/>
            <person name="Drula E."/>
            <person name="Hughes K.W."/>
            <person name="Mata J.L."/>
            <person name="Ishikawa N.K."/>
            <person name="Vargas-Isla R."/>
            <person name="Ushijima S."/>
            <person name="Smith C.A."/>
            <person name="Ahrendt S."/>
            <person name="Andreopoulos W."/>
            <person name="He G."/>
            <person name="LaButti K."/>
            <person name="Lipzen A."/>
            <person name="Ng V."/>
            <person name="Riley R."/>
            <person name="Sandor L."/>
            <person name="Barry K."/>
            <person name="Martinez A.T."/>
            <person name="Xiao Y."/>
            <person name="Gibbons J.G."/>
            <person name="Terashima K."/>
            <person name="Hibbett D.S."/>
            <person name="Grigoriev I.V."/>
        </authorList>
    </citation>
    <scope>NUCLEOTIDE SEQUENCE</scope>
    <source>
        <strain evidence="2">ET3784</strain>
    </source>
</reference>
<protein>
    <recommendedName>
        <fullName evidence="4">Terpenoid synthase</fullName>
    </recommendedName>
</protein>
<sequence length="230" mass="26405">MAIAGLLLLALQPFIGFEENSAGLSCSKLLLEYQILLQAVIYFHRASFLVQEAVRPCPEVAGQRITIEYLLSLPCRECIWRFRFSASEIFLLVKALDIPDPFRTQGRYCFTAVEALSLLLVRYRSGCDQFELQTKYDRCQSSLSEVLNELIEYLDERWKHLLDCDRDGVFHPDQLATYADAISARGAPLSNCIGFLDCTIRKICRPSFYQEVCYNGYKKIHALKYQAIIF</sequence>
<accession>A0AA38JLV5</accession>
<feature type="chain" id="PRO_5041318877" description="Terpenoid synthase" evidence="1">
    <location>
        <begin position="17"/>
        <end position="230"/>
    </location>
</feature>
<evidence type="ECO:0000256" key="1">
    <source>
        <dbReference type="SAM" id="SignalP"/>
    </source>
</evidence>
<evidence type="ECO:0000313" key="3">
    <source>
        <dbReference type="Proteomes" id="UP001176059"/>
    </source>
</evidence>
<feature type="signal peptide" evidence="1">
    <location>
        <begin position="1"/>
        <end position="16"/>
    </location>
</feature>
<dbReference type="EMBL" id="JANVFO010000011">
    <property type="protein sequence ID" value="KAJ3734914.1"/>
    <property type="molecule type" value="Genomic_DNA"/>
</dbReference>
<comment type="caution">
    <text evidence="2">The sequence shown here is derived from an EMBL/GenBank/DDBJ whole genome shotgun (WGS) entry which is preliminary data.</text>
</comment>
<feature type="non-terminal residue" evidence="2">
    <location>
        <position position="1"/>
    </location>
</feature>